<dbReference type="InterPro" id="IPR009755">
    <property type="entry name" value="RMC1_C"/>
</dbReference>
<dbReference type="EMBL" id="GEEE01005079">
    <property type="protein sequence ID" value="JAP58146.1"/>
    <property type="molecule type" value="Transcribed_RNA"/>
</dbReference>
<dbReference type="Pfam" id="PF07035">
    <property type="entry name" value="RMC1_C"/>
    <property type="match status" value="1"/>
</dbReference>
<dbReference type="GO" id="GO:0005765">
    <property type="term" value="C:lysosomal membrane"/>
    <property type="evidence" value="ECO:0007669"/>
    <property type="project" value="TreeGrafter"/>
</dbReference>
<dbReference type="GO" id="GO:0031902">
    <property type="term" value="C:late endosome membrane"/>
    <property type="evidence" value="ECO:0007669"/>
    <property type="project" value="TreeGrafter"/>
</dbReference>
<organism evidence="3">
    <name type="scientific">Schistocephalus solidus</name>
    <name type="common">Tapeworm</name>
    <dbReference type="NCBI Taxonomy" id="70667"/>
    <lineage>
        <taxon>Eukaryota</taxon>
        <taxon>Metazoa</taxon>
        <taxon>Spiralia</taxon>
        <taxon>Lophotrochozoa</taxon>
        <taxon>Platyhelminthes</taxon>
        <taxon>Cestoda</taxon>
        <taxon>Eucestoda</taxon>
        <taxon>Diphyllobothriidea</taxon>
        <taxon>Diphyllobothriidae</taxon>
        <taxon>Schistocephalus</taxon>
    </lineage>
</organism>
<dbReference type="GO" id="GO:0035658">
    <property type="term" value="C:Mon1-Ccz1 complex"/>
    <property type="evidence" value="ECO:0007669"/>
    <property type="project" value="InterPro"/>
</dbReference>
<evidence type="ECO:0000259" key="1">
    <source>
        <dbReference type="Pfam" id="PF07035"/>
    </source>
</evidence>
<reference evidence="3" key="1">
    <citation type="submission" date="2016-01" db="EMBL/GenBank/DDBJ databases">
        <title>Reference transcriptome for the parasite Schistocephalus solidus: insights into the molecular evolution of parasitism.</title>
        <authorList>
            <person name="Hebert F.O."/>
            <person name="Grambauer S."/>
            <person name="Barber I."/>
            <person name="Landry C.R."/>
            <person name="Aubin-Horth N."/>
        </authorList>
    </citation>
    <scope>NUCLEOTIDE SEQUENCE</scope>
</reference>
<accession>A0A0X3QF33</accession>
<proteinExistence type="predicted"/>
<name>A0A0X3QF33_SCHSO</name>
<dbReference type="GO" id="GO:0010506">
    <property type="term" value="P:regulation of autophagy"/>
    <property type="evidence" value="ECO:0007669"/>
    <property type="project" value="InterPro"/>
</dbReference>
<evidence type="ECO:0000259" key="2">
    <source>
        <dbReference type="Pfam" id="PF21029"/>
    </source>
</evidence>
<gene>
    <name evidence="3" type="primary">MIC1</name>
    <name evidence="3" type="ORF">TR144074</name>
</gene>
<evidence type="ECO:0000313" key="3">
    <source>
        <dbReference type="EMBL" id="JAP58146.1"/>
    </source>
</evidence>
<feature type="domain" description="Mic1" evidence="1">
    <location>
        <begin position="418"/>
        <end position="639"/>
    </location>
</feature>
<sequence length="672" mass="74784">MDNFAYLSQNPMVFEPISSLNSVFFDPANNQVFTLRARGALGVNVKTLGTTQSMNFRIQDHGDVLCIKFDPTCTILSLQRKNNSVDFINFDGGCADNTEYSQTCKNSSQLLGFVWTRDHELVCVTADGFELYQVNPTKRLASLLKQGAVQTNWYTWDPLNAILLLSSGSLATKFHVISFPRSSVVSKLGSFEIQFQDSAPVLPQKNCLLSNLYGKLYVCILTMNADGGVELALYQLMKNAPVRKTNVLIVPEQGQIAVNFVDNLILVHHKLSKTSLAYDIAVEGEFVDGVQRHFPILPPISLAEFKIPCKSIPSLSLEPAEEFKMTLYDSTWIVFPPNVVIDGSLGCLWTVELNLETFAKLISDPVTLVDCLTNRVGGKSVLLNYCRILVHQAVQELSTSVEENTSNNTLTFNREGFVRHLETFSRIFSRLAAVQSSAAKAKASVATGERISENCPEPIGQLYLRPFLFTLDDVNDSIFSVLSASEEPAIQRLLSHLVLDYMRVLKAHSLPVDAMLDELLVSSIVKAGDFCRLVHCVQSHTLKNSTHIVFQLLALESAFPPAGHLALDMLQRMGTANEAILEILLTKGDPATALRFCQSRPDLFTLPDTPRKLLDAAKQSSNPLVFYSIFRFFELAAQRQAPYACSLHDSKYQPYRNHFVYLFGRSSLHKSA</sequence>
<dbReference type="InterPro" id="IPR040371">
    <property type="entry name" value="RMC1"/>
</dbReference>
<dbReference type="AlphaFoldDB" id="A0A0X3QF33"/>
<dbReference type="PANTHER" id="PTHR12897">
    <property type="entry name" value="COLON CANCER-ASSOCIATED PROTEIN MIC1"/>
    <property type="match status" value="1"/>
</dbReference>
<dbReference type="InterPro" id="IPR049040">
    <property type="entry name" value="RMC1_N"/>
</dbReference>
<feature type="domain" description="Regulator of MON1-CCZ1 complex N-terminal" evidence="2">
    <location>
        <begin position="23"/>
        <end position="139"/>
    </location>
</feature>
<dbReference type="Pfam" id="PF21029">
    <property type="entry name" value="RMC1_N"/>
    <property type="match status" value="1"/>
</dbReference>
<dbReference type="PANTHER" id="PTHR12897:SF4">
    <property type="entry name" value="REGULATOR OF MON1-CCZ1 COMPLEX"/>
    <property type="match status" value="1"/>
</dbReference>
<protein>
    <submittedName>
        <fullName evidence="3">Uncharacterized protein C18orf8</fullName>
    </submittedName>
</protein>
<dbReference type="SUPFAM" id="SSF101898">
    <property type="entry name" value="NHL repeat"/>
    <property type="match status" value="1"/>
</dbReference>